<keyword evidence="2" id="KW-0812">Transmembrane</keyword>
<comment type="caution">
    <text evidence="3">The sequence shown here is derived from an EMBL/GenBank/DDBJ whole genome shotgun (WGS) entry which is preliminary data.</text>
</comment>
<proteinExistence type="predicted"/>
<evidence type="ECO:0000313" key="4">
    <source>
        <dbReference type="Proteomes" id="UP000813427"/>
    </source>
</evidence>
<dbReference type="AlphaFoldDB" id="A0A8K0S246"/>
<evidence type="ECO:0000256" key="2">
    <source>
        <dbReference type="SAM" id="Phobius"/>
    </source>
</evidence>
<reference evidence="3" key="1">
    <citation type="journal article" date="2021" name="Nat. Commun.">
        <title>Genetic determinants of endophytism in the Arabidopsis root mycobiome.</title>
        <authorList>
            <person name="Mesny F."/>
            <person name="Miyauchi S."/>
            <person name="Thiergart T."/>
            <person name="Pickel B."/>
            <person name="Atanasova L."/>
            <person name="Karlsson M."/>
            <person name="Huettel B."/>
            <person name="Barry K.W."/>
            <person name="Haridas S."/>
            <person name="Chen C."/>
            <person name="Bauer D."/>
            <person name="Andreopoulos W."/>
            <person name="Pangilinan J."/>
            <person name="LaButti K."/>
            <person name="Riley R."/>
            <person name="Lipzen A."/>
            <person name="Clum A."/>
            <person name="Drula E."/>
            <person name="Henrissat B."/>
            <person name="Kohler A."/>
            <person name="Grigoriev I.V."/>
            <person name="Martin F.M."/>
            <person name="Hacquard S."/>
        </authorList>
    </citation>
    <scope>NUCLEOTIDE SEQUENCE</scope>
    <source>
        <strain evidence="3">MPI-SDFR-AT-0068</strain>
    </source>
</reference>
<feature type="compositionally biased region" description="Acidic residues" evidence="1">
    <location>
        <begin position="202"/>
        <end position="220"/>
    </location>
</feature>
<feature type="region of interest" description="Disordered" evidence="1">
    <location>
        <begin position="189"/>
        <end position="220"/>
    </location>
</feature>
<keyword evidence="4" id="KW-1185">Reference proteome</keyword>
<dbReference type="EMBL" id="JAGPXF010000003">
    <property type="protein sequence ID" value="KAH7251832.1"/>
    <property type="molecule type" value="Genomic_DNA"/>
</dbReference>
<evidence type="ECO:0000313" key="3">
    <source>
        <dbReference type="EMBL" id="KAH7251832.1"/>
    </source>
</evidence>
<feature type="transmembrane region" description="Helical" evidence="2">
    <location>
        <begin position="79"/>
        <end position="103"/>
    </location>
</feature>
<keyword evidence="2" id="KW-1133">Transmembrane helix</keyword>
<feature type="transmembrane region" description="Helical" evidence="2">
    <location>
        <begin position="115"/>
        <end position="138"/>
    </location>
</feature>
<sequence>MAGPQCSDEVEPTKDSTPTHQDEPLNQPQPMTVQDKTDSSINDPLWTVKINLRVLSISIDTLLLIIICILAAGSSNDTAPVVIFGPVTTVALIWSFMDSVYLWTKRHRNFSPSTYMYFDLALSAAFTISSVLGGYFGPTDHNVSGETPSKDESHLGRRALGCFGIAKVFVHLILVAVAYYERRIQETTSTSQGGYSRSENDISGDEEERLLFDEEQSSSR</sequence>
<protein>
    <submittedName>
        <fullName evidence="3">Uncharacterized protein</fullName>
    </submittedName>
</protein>
<evidence type="ECO:0000256" key="1">
    <source>
        <dbReference type="SAM" id="MobiDB-lite"/>
    </source>
</evidence>
<organism evidence="3 4">
    <name type="scientific">Fusarium tricinctum</name>
    <dbReference type="NCBI Taxonomy" id="61284"/>
    <lineage>
        <taxon>Eukaryota</taxon>
        <taxon>Fungi</taxon>
        <taxon>Dikarya</taxon>
        <taxon>Ascomycota</taxon>
        <taxon>Pezizomycotina</taxon>
        <taxon>Sordariomycetes</taxon>
        <taxon>Hypocreomycetidae</taxon>
        <taxon>Hypocreales</taxon>
        <taxon>Nectriaceae</taxon>
        <taxon>Fusarium</taxon>
        <taxon>Fusarium tricinctum species complex</taxon>
    </lineage>
</organism>
<name>A0A8K0S246_9HYPO</name>
<accession>A0A8K0S246</accession>
<dbReference type="Proteomes" id="UP000813427">
    <property type="component" value="Unassembled WGS sequence"/>
</dbReference>
<feature type="transmembrane region" description="Helical" evidence="2">
    <location>
        <begin position="54"/>
        <end position="73"/>
    </location>
</feature>
<feature type="transmembrane region" description="Helical" evidence="2">
    <location>
        <begin position="158"/>
        <end position="180"/>
    </location>
</feature>
<feature type="compositionally biased region" description="Polar residues" evidence="1">
    <location>
        <begin position="15"/>
        <end position="38"/>
    </location>
</feature>
<dbReference type="OrthoDB" id="4990480at2759"/>
<keyword evidence="2" id="KW-0472">Membrane</keyword>
<gene>
    <name evidence="3" type="ORF">BKA59DRAFT_554251</name>
</gene>
<feature type="region of interest" description="Disordered" evidence="1">
    <location>
        <begin position="1"/>
        <end position="38"/>
    </location>
</feature>